<evidence type="ECO:0000313" key="2">
    <source>
        <dbReference type="EMBL" id="GHA77489.1"/>
    </source>
</evidence>
<evidence type="ECO:0000313" key="3">
    <source>
        <dbReference type="Proteomes" id="UP000646426"/>
    </source>
</evidence>
<sequence length="70" mass="7942">MKIIGALLAALLIGFGIRSIWTRTSPLWFLHLDEYWPGDQSWEAYRWVAVLLGLLHVGAGVWMLVVTFGE</sequence>
<keyword evidence="1" id="KW-0472">Membrane</keyword>
<organism evidence="2 3">
    <name type="scientific">Cognatilysobacter bugurensis</name>
    <dbReference type="NCBI Taxonomy" id="543356"/>
    <lineage>
        <taxon>Bacteria</taxon>
        <taxon>Pseudomonadati</taxon>
        <taxon>Pseudomonadota</taxon>
        <taxon>Gammaproteobacteria</taxon>
        <taxon>Lysobacterales</taxon>
        <taxon>Lysobacteraceae</taxon>
        <taxon>Cognatilysobacter</taxon>
    </lineage>
</organism>
<gene>
    <name evidence="2" type="ORF">GCM10007067_13650</name>
</gene>
<keyword evidence="1" id="KW-1133">Transmembrane helix</keyword>
<dbReference type="Proteomes" id="UP000646426">
    <property type="component" value="Unassembled WGS sequence"/>
</dbReference>
<dbReference type="AlphaFoldDB" id="A0A918SY13"/>
<dbReference type="RefSeq" id="WP_189454548.1">
    <property type="nucleotide sequence ID" value="NZ_BMYD01000001.1"/>
</dbReference>
<accession>A0A918SY13</accession>
<reference evidence="2" key="1">
    <citation type="journal article" date="2014" name="Int. J. Syst. Evol. Microbiol.">
        <title>Complete genome sequence of Corynebacterium casei LMG S-19264T (=DSM 44701T), isolated from a smear-ripened cheese.</title>
        <authorList>
            <consortium name="US DOE Joint Genome Institute (JGI-PGF)"/>
            <person name="Walter F."/>
            <person name="Albersmeier A."/>
            <person name="Kalinowski J."/>
            <person name="Ruckert C."/>
        </authorList>
    </citation>
    <scope>NUCLEOTIDE SEQUENCE</scope>
    <source>
        <strain evidence="2">KCTC 23077</strain>
    </source>
</reference>
<keyword evidence="1" id="KW-0812">Transmembrane</keyword>
<name>A0A918SY13_9GAMM</name>
<protein>
    <submittedName>
        <fullName evidence="2">Uncharacterized protein</fullName>
    </submittedName>
</protein>
<dbReference type="EMBL" id="BMYD01000001">
    <property type="protein sequence ID" value="GHA77489.1"/>
    <property type="molecule type" value="Genomic_DNA"/>
</dbReference>
<reference evidence="2" key="2">
    <citation type="submission" date="2020-09" db="EMBL/GenBank/DDBJ databases">
        <authorList>
            <person name="Sun Q."/>
            <person name="Kim S."/>
        </authorList>
    </citation>
    <scope>NUCLEOTIDE SEQUENCE</scope>
    <source>
        <strain evidence="2">KCTC 23077</strain>
    </source>
</reference>
<comment type="caution">
    <text evidence="2">The sequence shown here is derived from an EMBL/GenBank/DDBJ whole genome shotgun (WGS) entry which is preliminary data.</text>
</comment>
<feature type="transmembrane region" description="Helical" evidence="1">
    <location>
        <begin position="46"/>
        <end position="68"/>
    </location>
</feature>
<keyword evidence="3" id="KW-1185">Reference proteome</keyword>
<proteinExistence type="predicted"/>
<evidence type="ECO:0000256" key="1">
    <source>
        <dbReference type="SAM" id="Phobius"/>
    </source>
</evidence>